<comment type="caution">
    <text evidence="1">The sequence shown here is derived from an EMBL/GenBank/DDBJ whole genome shotgun (WGS) entry which is preliminary data.</text>
</comment>
<reference evidence="1 2" key="1">
    <citation type="journal article" date="2018" name="Mol. Plant">
        <title>The genome of Artemisia annua provides insight into the evolution of Asteraceae family and artemisinin biosynthesis.</title>
        <authorList>
            <person name="Shen Q."/>
            <person name="Zhang L."/>
            <person name="Liao Z."/>
            <person name="Wang S."/>
            <person name="Yan T."/>
            <person name="Shi P."/>
            <person name="Liu M."/>
            <person name="Fu X."/>
            <person name="Pan Q."/>
            <person name="Wang Y."/>
            <person name="Lv Z."/>
            <person name="Lu X."/>
            <person name="Zhang F."/>
            <person name="Jiang W."/>
            <person name="Ma Y."/>
            <person name="Chen M."/>
            <person name="Hao X."/>
            <person name="Li L."/>
            <person name="Tang Y."/>
            <person name="Lv G."/>
            <person name="Zhou Y."/>
            <person name="Sun X."/>
            <person name="Brodelius P.E."/>
            <person name="Rose J.K.C."/>
            <person name="Tang K."/>
        </authorList>
    </citation>
    <scope>NUCLEOTIDE SEQUENCE [LARGE SCALE GENOMIC DNA]</scope>
    <source>
        <strain evidence="2">cv. Huhao1</strain>
        <tissue evidence="1">Leaf</tissue>
    </source>
</reference>
<evidence type="ECO:0000313" key="2">
    <source>
        <dbReference type="Proteomes" id="UP000245207"/>
    </source>
</evidence>
<accession>A0A2U1NSF5</accession>
<organism evidence="1 2">
    <name type="scientific">Artemisia annua</name>
    <name type="common">Sweet wormwood</name>
    <dbReference type="NCBI Taxonomy" id="35608"/>
    <lineage>
        <taxon>Eukaryota</taxon>
        <taxon>Viridiplantae</taxon>
        <taxon>Streptophyta</taxon>
        <taxon>Embryophyta</taxon>
        <taxon>Tracheophyta</taxon>
        <taxon>Spermatophyta</taxon>
        <taxon>Magnoliopsida</taxon>
        <taxon>eudicotyledons</taxon>
        <taxon>Gunneridae</taxon>
        <taxon>Pentapetalae</taxon>
        <taxon>asterids</taxon>
        <taxon>campanulids</taxon>
        <taxon>Asterales</taxon>
        <taxon>Asteraceae</taxon>
        <taxon>Asteroideae</taxon>
        <taxon>Anthemideae</taxon>
        <taxon>Artemisiinae</taxon>
        <taxon>Artemisia</taxon>
    </lineage>
</organism>
<protein>
    <submittedName>
        <fullName evidence="1">Uncharacterized protein</fullName>
    </submittedName>
</protein>
<proteinExistence type="predicted"/>
<dbReference type="AlphaFoldDB" id="A0A2U1NSF5"/>
<dbReference type="STRING" id="35608.A0A2U1NSF5"/>
<dbReference type="Pfam" id="PF14009">
    <property type="entry name" value="PADRE"/>
    <property type="match status" value="1"/>
</dbReference>
<dbReference type="PANTHER" id="PTHR33052">
    <property type="entry name" value="DUF4228 DOMAIN PROTEIN-RELATED"/>
    <property type="match status" value="1"/>
</dbReference>
<dbReference type="InterPro" id="IPR025322">
    <property type="entry name" value="PADRE_dom"/>
</dbReference>
<dbReference type="Proteomes" id="UP000245207">
    <property type="component" value="Unassembled WGS sequence"/>
</dbReference>
<gene>
    <name evidence="1" type="ORF">CTI12_AA234310</name>
</gene>
<sequence length="180" mass="20220">MGACFSSKISEMDKLKTIIRVVHLDGSLVDYEAPATVDQVINNFPKHFLCTPLQVLQNGLVPLKLNHQLKTGQIYFLLPNHTLKFNASPMDLTSLTRKLTNIAKTGRCLAKSVPTSTSTSPQWDPKSRHTNRFLDRQCGHVDNFGNAHKSPQWKPILATIRERSFNQRKESLGDDGFGSF</sequence>
<dbReference type="OrthoDB" id="736928at2759"/>
<dbReference type="EMBL" id="PKPP01002268">
    <property type="protein sequence ID" value="PWA76442.1"/>
    <property type="molecule type" value="Genomic_DNA"/>
</dbReference>
<name>A0A2U1NSF5_ARTAN</name>
<evidence type="ECO:0000313" key="1">
    <source>
        <dbReference type="EMBL" id="PWA76442.1"/>
    </source>
</evidence>
<keyword evidence="2" id="KW-1185">Reference proteome</keyword>